<feature type="compositionally biased region" description="Basic and acidic residues" evidence="1">
    <location>
        <begin position="143"/>
        <end position="158"/>
    </location>
</feature>
<name>A0ABR1KT84_9PEZI</name>
<accession>A0ABR1KT84</accession>
<protein>
    <submittedName>
        <fullName evidence="2">Uncharacterized protein</fullName>
    </submittedName>
</protein>
<organism evidence="2 3">
    <name type="scientific">Phyllosticta citriasiana</name>
    <dbReference type="NCBI Taxonomy" id="595635"/>
    <lineage>
        <taxon>Eukaryota</taxon>
        <taxon>Fungi</taxon>
        <taxon>Dikarya</taxon>
        <taxon>Ascomycota</taxon>
        <taxon>Pezizomycotina</taxon>
        <taxon>Dothideomycetes</taxon>
        <taxon>Dothideomycetes incertae sedis</taxon>
        <taxon>Botryosphaeriales</taxon>
        <taxon>Phyllostictaceae</taxon>
        <taxon>Phyllosticta</taxon>
    </lineage>
</organism>
<feature type="compositionally biased region" description="Polar residues" evidence="1">
    <location>
        <begin position="19"/>
        <end position="28"/>
    </location>
</feature>
<reference evidence="2 3" key="1">
    <citation type="submission" date="2024-04" db="EMBL/GenBank/DDBJ databases">
        <title>Phyllosticta paracitricarpa is synonymous to the EU quarantine fungus P. citricarpa based on phylogenomic analyses.</title>
        <authorList>
            <consortium name="Lawrence Berkeley National Laboratory"/>
            <person name="Van Ingen-Buijs V.A."/>
            <person name="Van Westerhoven A.C."/>
            <person name="Haridas S."/>
            <person name="Skiadas P."/>
            <person name="Martin F."/>
            <person name="Groenewald J.Z."/>
            <person name="Crous P.W."/>
            <person name="Seidl M.F."/>
        </authorList>
    </citation>
    <scope>NUCLEOTIDE SEQUENCE [LARGE SCALE GENOMIC DNA]</scope>
    <source>
        <strain evidence="2 3">CBS 123371</strain>
    </source>
</reference>
<proteinExistence type="predicted"/>
<keyword evidence="3" id="KW-1185">Reference proteome</keyword>
<feature type="compositionally biased region" description="Basic and acidic residues" evidence="1">
    <location>
        <begin position="45"/>
        <end position="54"/>
    </location>
</feature>
<feature type="compositionally biased region" description="Polar residues" evidence="1">
    <location>
        <begin position="292"/>
        <end position="302"/>
    </location>
</feature>
<gene>
    <name evidence="2" type="ORF">IWZ03DRAFT_145212</name>
</gene>
<feature type="compositionally biased region" description="Polar residues" evidence="1">
    <location>
        <begin position="103"/>
        <end position="118"/>
    </location>
</feature>
<feature type="compositionally biased region" description="Polar residues" evidence="1">
    <location>
        <begin position="57"/>
        <end position="72"/>
    </location>
</feature>
<feature type="compositionally biased region" description="Basic and acidic residues" evidence="1">
    <location>
        <begin position="267"/>
        <end position="291"/>
    </location>
</feature>
<evidence type="ECO:0000313" key="3">
    <source>
        <dbReference type="Proteomes" id="UP001363622"/>
    </source>
</evidence>
<sequence>MDTISNLANTASKLIYGDPQQQSGQEPVSGQAGAGTATDPYDSGNLHDDPDKAGKPAQQTNPNATLNATTDDASAEPCLDGANLVDRTKHTSGADKTFDAERGSSTAATTEGSAQGVNITGDLHPEHSTDKIGVSNVHSNKPHGSDVRPSERDADRPNDAVGTFGSAVPSVGADPTSGQQPSQKQQGGDRPGEEPAQDQTYAIKQKKEEGEEILAKRDPSDHSGEPQDVSGPGGADESQEKGTGEKHIKSTGFSADGGDFDASKPGAGREADRLLESKGVHRDAGPIKSDSESPSPSPARSQDNLEHGKTSMKTKIKEKLHIGKH</sequence>
<evidence type="ECO:0000256" key="1">
    <source>
        <dbReference type="SAM" id="MobiDB-lite"/>
    </source>
</evidence>
<feature type="compositionally biased region" description="Basic and acidic residues" evidence="1">
    <location>
        <begin position="86"/>
        <end position="102"/>
    </location>
</feature>
<evidence type="ECO:0000313" key="2">
    <source>
        <dbReference type="EMBL" id="KAK7520724.1"/>
    </source>
</evidence>
<dbReference type="Proteomes" id="UP001363622">
    <property type="component" value="Unassembled WGS sequence"/>
</dbReference>
<feature type="region of interest" description="Disordered" evidence="1">
    <location>
        <begin position="1"/>
        <end position="325"/>
    </location>
</feature>
<feature type="compositionally biased region" description="Basic and acidic residues" evidence="1">
    <location>
        <begin position="303"/>
        <end position="325"/>
    </location>
</feature>
<comment type="caution">
    <text evidence="2">The sequence shown here is derived from an EMBL/GenBank/DDBJ whole genome shotgun (WGS) entry which is preliminary data.</text>
</comment>
<feature type="compositionally biased region" description="Basic and acidic residues" evidence="1">
    <location>
        <begin position="205"/>
        <end position="225"/>
    </location>
</feature>
<feature type="compositionally biased region" description="Low complexity" evidence="1">
    <location>
        <begin position="177"/>
        <end position="188"/>
    </location>
</feature>
<dbReference type="EMBL" id="JBBPHU010000003">
    <property type="protein sequence ID" value="KAK7520724.1"/>
    <property type="molecule type" value="Genomic_DNA"/>
</dbReference>
<feature type="compositionally biased region" description="Polar residues" evidence="1">
    <location>
        <begin position="1"/>
        <end position="12"/>
    </location>
</feature>
<feature type="compositionally biased region" description="Basic and acidic residues" evidence="1">
    <location>
        <begin position="238"/>
        <end position="248"/>
    </location>
</feature>